<protein>
    <recommendedName>
        <fullName evidence="8">DDE Tnp4 domain-containing protein</fullName>
    </recommendedName>
</protein>
<proteinExistence type="inferred from homology"/>
<sequence length="254" mass="29039">MPETEEGWLKISEQFQKKWNFPNVLGAIDGKHIPLMTPPKSGSLFYNYKHFFSIVLMALVHGNYKSIYVEVGCNGRFSDGGVFAGCTLVEALNKRLANIPKIAPLPNTNELVSFHILGDEAFPLREDLLTPFPFRNMSSKQRIFNYRLSRARRVVENAFDILCSRFRLFLNRIALSPEKVELLVILSCALHNFLKESKSNLGSAETVNCETKLTSLQSLRLPYINNSTIVSKEKRYRLMEYFSSGSVEWQESMI</sequence>
<dbReference type="AlphaFoldDB" id="A0AAN8QDA2"/>
<dbReference type="EMBL" id="JAZGQO010000003">
    <property type="protein sequence ID" value="KAK6189012.1"/>
    <property type="molecule type" value="Genomic_DNA"/>
</dbReference>
<evidence type="ECO:0000256" key="4">
    <source>
        <dbReference type="ARBA" id="ARBA00022722"/>
    </source>
</evidence>
<evidence type="ECO:0000313" key="10">
    <source>
        <dbReference type="Proteomes" id="UP001347796"/>
    </source>
</evidence>
<reference evidence="9 10" key="1">
    <citation type="submission" date="2024-01" db="EMBL/GenBank/DDBJ databases">
        <title>The genome of the rayed Mediterranean limpet Patella caerulea (Linnaeus, 1758).</title>
        <authorList>
            <person name="Anh-Thu Weber A."/>
            <person name="Halstead-Nussloch G."/>
        </authorList>
    </citation>
    <scope>NUCLEOTIDE SEQUENCE [LARGE SCALE GENOMIC DNA]</scope>
    <source>
        <strain evidence="9">AATW-2023a</strain>
        <tissue evidence="9">Whole specimen</tissue>
    </source>
</reference>
<dbReference type="InterPro" id="IPR027806">
    <property type="entry name" value="HARBI1_dom"/>
</dbReference>
<dbReference type="GO" id="GO:0004518">
    <property type="term" value="F:nuclease activity"/>
    <property type="evidence" value="ECO:0007669"/>
    <property type="project" value="UniProtKB-KW"/>
</dbReference>
<keyword evidence="10" id="KW-1185">Reference proteome</keyword>
<gene>
    <name evidence="9" type="ORF">SNE40_005066</name>
</gene>
<evidence type="ECO:0000259" key="8">
    <source>
        <dbReference type="Pfam" id="PF13359"/>
    </source>
</evidence>
<accession>A0AAN8QDA2</accession>
<evidence type="ECO:0000256" key="5">
    <source>
        <dbReference type="ARBA" id="ARBA00022723"/>
    </source>
</evidence>
<organism evidence="9 10">
    <name type="scientific">Patella caerulea</name>
    <name type="common">Rayed Mediterranean limpet</name>
    <dbReference type="NCBI Taxonomy" id="87958"/>
    <lineage>
        <taxon>Eukaryota</taxon>
        <taxon>Metazoa</taxon>
        <taxon>Spiralia</taxon>
        <taxon>Lophotrochozoa</taxon>
        <taxon>Mollusca</taxon>
        <taxon>Gastropoda</taxon>
        <taxon>Patellogastropoda</taxon>
        <taxon>Patelloidea</taxon>
        <taxon>Patellidae</taxon>
        <taxon>Patella</taxon>
    </lineage>
</organism>
<keyword evidence="5" id="KW-0479">Metal-binding</keyword>
<keyword evidence="6" id="KW-0378">Hydrolase</keyword>
<keyword evidence="4" id="KW-0540">Nuclease</keyword>
<evidence type="ECO:0000256" key="1">
    <source>
        <dbReference type="ARBA" id="ARBA00001968"/>
    </source>
</evidence>
<comment type="subcellular location">
    <subcellularLocation>
        <location evidence="2">Nucleus</location>
    </subcellularLocation>
</comment>
<evidence type="ECO:0000256" key="6">
    <source>
        <dbReference type="ARBA" id="ARBA00022801"/>
    </source>
</evidence>
<comment type="caution">
    <text evidence="9">The sequence shown here is derived from an EMBL/GenBank/DDBJ whole genome shotgun (WGS) entry which is preliminary data.</text>
</comment>
<name>A0AAN8QDA2_PATCE</name>
<dbReference type="Pfam" id="PF13359">
    <property type="entry name" value="DDE_Tnp_4"/>
    <property type="match status" value="1"/>
</dbReference>
<evidence type="ECO:0000256" key="3">
    <source>
        <dbReference type="ARBA" id="ARBA00006958"/>
    </source>
</evidence>
<dbReference type="GO" id="GO:0046872">
    <property type="term" value="F:metal ion binding"/>
    <property type="evidence" value="ECO:0007669"/>
    <property type="project" value="UniProtKB-KW"/>
</dbReference>
<evidence type="ECO:0000313" key="9">
    <source>
        <dbReference type="EMBL" id="KAK6189012.1"/>
    </source>
</evidence>
<comment type="cofactor">
    <cofactor evidence="1">
        <name>a divalent metal cation</name>
        <dbReference type="ChEBI" id="CHEBI:60240"/>
    </cofactor>
</comment>
<evidence type="ECO:0000256" key="7">
    <source>
        <dbReference type="ARBA" id="ARBA00023242"/>
    </source>
</evidence>
<dbReference type="GO" id="GO:0005634">
    <property type="term" value="C:nucleus"/>
    <property type="evidence" value="ECO:0007669"/>
    <property type="project" value="UniProtKB-SubCell"/>
</dbReference>
<evidence type="ECO:0000256" key="2">
    <source>
        <dbReference type="ARBA" id="ARBA00004123"/>
    </source>
</evidence>
<dbReference type="PANTHER" id="PTHR22930:SF269">
    <property type="entry name" value="NUCLEASE HARBI1-LIKE PROTEIN"/>
    <property type="match status" value="1"/>
</dbReference>
<comment type="similarity">
    <text evidence="3">Belongs to the HARBI1 family.</text>
</comment>
<dbReference type="Proteomes" id="UP001347796">
    <property type="component" value="Unassembled WGS sequence"/>
</dbReference>
<dbReference type="GO" id="GO:0016787">
    <property type="term" value="F:hydrolase activity"/>
    <property type="evidence" value="ECO:0007669"/>
    <property type="project" value="UniProtKB-KW"/>
</dbReference>
<feature type="domain" description="DDE Tnp4" evidence="8">
    <location>
        <begin position="28"/>
        <end position="192"/>
    </location>
</feature>
<dbReference type="PANTHER" id="PTHR22930">
    <property type="match status" value="1"/>
</dbReference>
<dbReference type="InterPro" id="IPR045249">
    <property type="entry name" value="HARBI1-like"/>
</dbReference>
<keyword evidence="7" id="KW-0539">Nucleus</keyword>